<accession>A0ABN0R2S8</accession>
<gene>
    <name evidence="2" type="ORF">I551_2164</name>
</gene>
<sequence length="48" mass="5241">MDRSRPLWEMWVIEGVAGTDCHHDGRLAVLTKVHHAAVDGVTGANLMS</sequence>
<dbReference type="Pfam" id="PF03007">
    <property type="entry name" value="WS_DGAT_cat"/>
    <property type="match status" value="1"/>
</dbReference>
<feature type="domain" description="O-acyltransferase WSD1-like N-terminal" evidence="1">
    <location>
        <begin position="1"/>
        <end position="47"/>
    </location>
</feature>
<protein>
    <submittedName>
        <fullName evidence="2">Wax ester synthase-like Acyl-CoA acyltransferase domain protein</fullName>
    </submittedName>
</protein>
<comment type="caution">
    <text evidence="2">The sequence shown here is derived from an EMBL/GenBank/DDBJ whole genome shotgun (WGS) entry which is preliminary data.</text>
</comment>
<reference evidence="2 3" key="1">
    <citation type="submission" date="2014-01" db="EMBL/GenBank/DDBJ databases">
        <authorList>
            <person name="Dobos K."/>
            <person name="Lenaerts A."/>
            <person name="Ordway D."/>
            <person name="DeGroote M.A."/>
            <person name="Parker T."/>
            <person name="Sizemore C."/>
            <person name="Tallon L.J."/>
            <person name="Sadzewicz L.K."/>
            <person name="Sengamalay N."/>
            <person name="Fraser C.M."/>
            <person name="Hine E."/>
            <person name="Shefchek K.A."/>
            <person name="Das S.P."/>
            <person name="Tettelin H."/>
        </authorList>
    </citation>
    <scope>NUCLEOTIDE SEQUENCE [LARGE SCALE GENOMIC DNA]</scope>
    <source>
        <strain evidence="2 3">Harvey</strain>
    </source>
</reference>
<dbReference type="Proteomes" id="UP000020681">
    <property type="component" value="Unassembled WGS sequence"/>
</dbReference>
<evidence type="ECO:0000259" key="1">
    <source>
        <dbReference type="Pfam" id="PF03007"/>
    </source>
</evidence>
<evidence type="ECO:0000313" key="3">
    <source>
        <dbReference type="Proteomes" id="UP000020681"/>
    </source>
</evidence>
<keyword evidence="3" id="KW-1185">Reference proteome</keyword>
<proteinExistence type="predicted"/>
<dbReference type="InterPro" id="IPR004255">
    <property type="entry name" value="O-acyltransferase_WSD1_N"/>
</dbReference>
<organism evidence="2 3">
    <name type="scientific">Mycobacterium ulcerans str. Harvey</name>
    <dbReference type="NCBI Taxonomy" id="1299332"/>
    <lineage>
        <taxon>Bacteria</taxon>
        <taxon>Bacillati</taxon>
        <taxon>Actinomycetota</taxon>
        <taxon>Actinomycetes</taxon>
        <taxon>Mycobacteriales</taxon>
        <taxon>Mycobacteriaceae</taxon>
        <taxon>Mycobacterium</taxon>
        <taxon>Mycobacterium ulcerans group</taxon>
    </lineage>
</organism>
<name>A0ABN0R2S8_MYCUL</name>
<evidence type="ECO:0000313" key="2">
    <source>
        <dbReference type="EMBL" id="EUA91375.1"/>
    </source>
</evidence>
<dbReference type="EMBL" id="JAOL01000090">
    <property type="protein sequence ID" value="EUA91375.1"/>
    <property type="molecule type" value="Genomic_DNA"/>
</dbReference>